<reference evidence="2" key="2">
    <citation type="submission" date="2020-10" db="UniProtKB">
        <authorList>
            <consortium name="WormBaseParasite"/>
        </authorList>
    </citation>
    <scope>IDENTIFICATION</scope>
</reference>
<accession>A0A7E4UQJ8</accession>
<name>A0A7E4UQJ8_PANRE</name>
<dbReference type="Proteomes" id="UP000492821">
    <property type="component" value="Unassembled WGS sequence"/>
</dbReference>
<sequence length="103" mass="11624">MPTDSSHVKSMLASNPEQLKRRHRVPVASSYLFVLLEARVLSCAFVKARQPKTESVGFRVDGHLTRGQKCKHASRLVQVRPYPTWLVSNHQPISKLLCGGMDR</sequence>
<dbReference type="AlphaFoldDB" id="A0A7E4UQJ8"/>
<protein>
    <submittedName>
        <fullName evidence="2">Uncharacterized protein</fullName>
    </submittedName>
</protein>
<dbReference type="WBParaSite" id="Pan_g11557.t1">
    <property type="protein sequence ID" value="Pan_g11557.t1"/>
    <property type="gene ID" value="Pan_g11557"/>
</dbReference>
<evidence type="ECO:0000313" key="1">
    <source>
        <dbReference type="Proteomes" id="UP000492821"/>
    </source>
</evidence>
<evidence type="ECO:0000313" key="2">
    <source>
        <dbReference type="WBParaSite" id="Pan_g11557.t1"/>
    </source>
</evidence>
<reference evidence="1" key="1">
    <citation type="journal article" date="2013" name="Genetics">
        <title>The draft genome and transcriptome of Panagrellus redivivus are shaped by the harsh demands of a free-living lifestyle.</title>
        <authorList>
            <person name="Srinivasan J."/>
            <person name="Dillman A.R."/>
            <person name="Macchietto M.G."/>
            <person name="Heikkinen L."/>
            <person name="Lakso M."/>
            <person name="Fracchia K.M."/>
            <person name="Antoshechkin I."/>
            <person name="Mortazavi A."/>
            <person name="Wong G."/>
            <person name="Sternberg P.W."/>
        </authorList>
    </citation>
    <scope>NUCLEOTIDE SEQUENCE [LARGE SCALE GENOMIC DNA]</scope>
    <source>
        <strain evidence="1">MT8872</strain>
    </source>
</reference>
<organism evidence="1 2">
    <name type="scientific">Panagrellus redivivus</name>
    <name type="common">Microworm</name>
    <dbReference type="NCBI Taxonomy" id="6233"/>
    <lineage>
        <taxon>Eukaryota</taxon>
        <taxon>Metazoa</taxon>
        <taxon>Ecdysozoa</taxon>
        <taxon>Nematoda</taxon>
        <taxon>Chromadorea</taxon>
        <taxon>Rhabditida</taxon>
        <taxon>Tylenchina</taxon>
        <taxon>Panagrolaimomorpha</taxon>
        <taxon>Panagrolaimoidea</taxon>
        <taxon>Panagrolaimidae</taxon>
        <taxon>Panagrellus</taxon>
    </lineage>
</organism>
<keyword evidence="1" id="KW-1185">Reference proteome</keyword>
<proteinExistence type="predicted"/>